<accession>A0A7D3XMI1</accession>
<dbReference type="GO" id="GO:0016020">
    <property type="term" value="C:membrane"/>
    <property type="evidence" value="ECO:0007669"/>
    <property type="project" value="UniProtKB-SubCell"/>
</dbReference>
<evidence type="ECO:0000256" key="1">
    <source>
        <dbReference type="ARBA" id="ARBA00004635"/>
    </source>
</evidence>
<evidence type="ECO:0000313" key="10">
    <source>
        <dbReference type="EMBL" id="QKG84329.1"/>
    </source>
</evidence>
<dbReference type="InterPro" id="IPR008844">
    <property type="entry name" value="Spore_GerAC-like"/>
</dbReference>
<feature type="domain" description="Spore germination protein N-terminal" evidence="9">
    <location>
        <begin position="26"/>
        <end position="202"/>
    </location>
</feature>
<dbReference type="KEGG" id="kpul:GXN76_07470"/>
<dbReference type="PANTHER" id="PTHR35789">
    <property type="entry name" value="SPORE GERMINATION PROTEIN B3"/>
    <property type="match status" value="1"/>
</dbReference>
<organism evidence="10 11">
    <name type="scientific">Kroppenstedtia pulmonis</name>
    <dbReference type="NCBI Taxonomy" id="1380685"/>
    <lineage>
        <taxon>Bacteria</taxon>
        <taxon>Bacillati</taxon>
        <taxon>Bacillota</taxon>
        <taxon>Bacilli</taxon>
        <taxon>Bacillales</taxon>
        <taxon>Thermoactinomycetaceae</taxon>
        <taxon>Kroppenstedtia</taxon>
    </lineage>
</organism>
<proteinExistence type="inferred from homology"/>
<dbReference type="InterPro" id="IPR038501">
    <property type="entry name" value="Spore_GerAC_C_sf"/>
</dbReference>
<evidence type="ECO:0000256" key="5">
    <source>
        <dbReference type="ARBA" id="ARBA00023136"/>
    </source>
</evidence>
<name>A0A7D3XMI1_9BACL</name>
<keyword evidence="6" id="KW-0564">Palmitate</keyword>
<keyword evidence="5" id="KW-0472">Membrane</keyword>
<dbReference type="InterPro" id="IPR046953">
    <property type="entry name" value="Spore_GerAC-like_C"/>
</dbReference>
<dbReference type="Pfam" id="PF25198">
    <property type="entry name" value="Spore_GerAC_N"/>
    <property type="match status" value="1"/>
</dbReference>
<dbReference type="Gene3D" id="3.30.300.210">
    <property type="entry name" value="Nutrient germinant receptor protein C, domain 3"/>
    <property type="match status" value="1"/>
</dbReference>
<comment type="similarity">
    <text evidence="2">Belongs to the GerABKC lipoprotein family.</text>
</comment>
<keyword evidence="11" id="KW-1185">Reference proteome</keyword>
<feature type="domain" description="Spore germination GerAC-like C-terminal" evidence="8">
    <location>
        <begin position="227"/>
        <end position="379"/>
    </location>
</feature>
<dbReference type="Pfam" id="PF05504">
    <property type="entry name" value="Spore_GerAC"/>
    <property type="match status" value="1"/>
</dbReference>
<evidence type="ECO:0000256" key="4">
    <source>
        <dbReference type="ARBA" id="ARBA00022729"/>
    </source>
</evidence>
<dbReference type="Proteomes" id="UP000503088">
    <property type="component" value="Chromosome"/>
</dbReference>
<evidence type="ECO:0000259" key="9">
    <source>
        <dbReference type="Pfam" id="PF25198"/>
    </source>
</evidence>
<keyword evidence="7" id="KW-0449">Lipoprotein</keyword>
<comment type="subcellular location">
    <subcellularLocation>
        <location evidence="1">Membrane</location>
        <topology evidence="1">Lipid-anchor</topology>
    </subcellularLocation>
</comment>
<sequence length="391" mass="44365">MRLRKVGVILLIGTMTLLPSGCWDLQNLSTTEFATAVGIDYLDGQYHVYVQFSNFSNLMSSSEGGGGGSGSKQLWVAKGVGSTVDAAFNDLFAISQNIVRWGHLGAVVLHENVLKEGIEASVDTMNRYFEVRHTVWLYATDQPILPILATPPVVYPQPLDPQLVEPLDTYKQRSLIQPLPMYEVLRLMNEPGHSLLLPMVKLVKDRWSTNESTESIAIVSGVCTVHNYRISNKFPDISLEGLPWMNQNANRIRIVLKKKGEAFATMEGKNPKVKVVPHVTKNEVFFDVKVKTAAQLVDLRIFEQKKNLINMVEKEIERQIRHTFLEGVKKREDLYSLSHVLYRKDPDRWAKLSGKRKWVPLTPSSLRNVQVDVTIKDTGRAKLKKWRRDSE</sequence>
<dbReference type="InterPro" id="IPR057336">
    <property type="entry name" value="GerAC_N"/>
</dbReference>
<dbReference type="GO" id="GO:0009847">
    <property type="term" value="P:spore germination"/>
    <property type="evidence" value="ECO:0007669"/>
    <property type="project" value="InterPro"/>
</dbReference>
<dbReference type="PANTHER" id="PTHR35789:SF1">
    <property type="entry name" value="SPORE GERMINATION PROTEIN B3"/>
    <property type="match status" value="1"/>
</dbReference>
<gene>
    <name evidence="10" type="ORF">GXN76_07470</name>
</gene>
<evidence type="ECO:0000259" key="8">
    <source>
        <dbReference type="Pfam" id="PF05504"/>
    </source>
</evidence>
<evidence type="ECO:0000256" key="6">
    <source>
        <dbReference type="ARBA" id="ARBA00023139"/>
    </source>
</evidence>
<protein>
    <submittedName>
        <fullName evidence="10">Ger(X)C family spore germination protein</fullName>
    </submittedName>
</protein>
<keyword evidence="4" id="KW-0732">Signal</keyword>
<dbReference type="RefSeq" id="WP_173221925.1">
    <property type="nucleotide sequence ID" value="NZ_CP048104.1"/>
</dbReference>
<dbReference type="EMBL" id="CP048104">
    <property type="protein sequence ID" value="QKG84329.1"/>
    <property type="molecule type" value="Genomic_DNA"/>
</dbReference>
<evidence type="ECO:0000256" key="3">
    <source>
        <dbReference type="ARBA" id="ARBA00022544"/>
    </source>
</evidence>
<evidence type="ECO:0000256" key="2">
    <source>
        <dbReference type="ARBA" id="ARBA00007886"/>
    </source>
</evidence>
<keyword evidence="3" id="KW-0309">Germination</keyword>
<evidence type="ECO:0000313" key="11">
    <source>
        <dbReference type="Proteomes" id="UP000503088"/>
    </source>
</evidence>
<dbReference type="NCBIfam" id="TIGR02887">
    <property type="entry name" value="spore_ger_x_C"/>
    <property type="match status" value="1"/>
</dbReference>
<reference evidence="10 11" key="1">
    <citation type="submission" date="2020-01" db="EMBL/GenBank/DDBJ databases">
        <authorList>
            <person name="Gulvik C.A."/>
            <person name="Batra D.G."/>
        </authorList>
    </citation>
    <scope>NUCLEOTIDE SEQUENCE [LARGE SCALE GENOMIC DNA]</scope>
    <source>
        <strain evidence="10 11">W9323</strain>
    </source>
</reference>
<dbReference type="AlphaFoldDB" id="A0A7D3XMI1"/>
<evidence type="ECO:0000256" key="7">
    <source>
        <dbReference type="ARBA" id="ARBA00023288"/>
    </source>
</evidence>